<feature type="region of interest" description="Disordered" evidence="4">
    <location>
        <begin position="111"/>
        <end position="143"/>
    </location>
</feature>
<dbReference type="PRINTS" id="PR00615">
    <property type="entry name" value="CCAATSUBUNTA"/>
</dbReference>
<dbReference type="GO" id="GO:0016602">
    <property type="term" value="C:CCAAT-binding factor complex"/>
    <property type="evidence" value="ECO:0007669"/>
    <property type="project" value="InterPro"/>
</dbReference>
<sequence>MEENQDRLLPIANVGRIMRRVLPQNAKISKAAKERMQEYATEFISFVTSEASDKCRKDNRKTINGDDICRALNHLGFDNLGESTTRYLNKFREFEREKLLSQLHREEATTLGASCSYPPKSRDHCKDLADEEARDSRESKGDQPQYLGLHLQQRSENFTVALGFIN</sequence>
<dbReference type="Proteomes" id="UP000594263">
    <property type="component" value="Unplaced"/>
</dbReference>
<evidence type="ECO:0000313" key="7">
    <source>
        <dbReference type="Proteomes" id="UP000594263"/>
    </source>
</evidence>
<keyword evidence="2" id="KW-0805">Transcription regulation</keyword>
<evidence type="ECO:0000313" key="6">
    <source>
        <dbReference type="EnsemblPlants" id="Kaladp0065s0044.1.v1.1.CDS.1"/>
    </source>
</evidence>
<proteinExistence type="inferred from homology"/>
<reference evidence="6" key="1">
    <citation type="submission" date="2021-01" db="UniProtKB">
        <authorList>
            <consortium name="EnsemblPlants"/>
        </authorList>
    </citation>
    <scope>IDENTIFICATION</scope>
</reference>
<dbReference type="Pfam" id="PF00808">
    <property type="entry name" value="CBFD_NFYB_HMF"/>
    <property type="match status" value="1"/>
</dbReference>
<dbReference type="GO" id="GO:0001228">
    <property type="term" value="F:DNA-binding transcription activator activity, RNA polymerase II-specific"/>
    <property type="evidence" value="ECO:0007669"/>
    <property type="project" value="InterPro"/>
</dbReference>
<feature type="domain" description="Transcription factor CBF/NF-Y/archaeal histone" evidence="5">
    <location>
        <begin position="8"/>
        <end position="72"/>
    </location>
</feature>
<dbReference type="InterPro" id="IPR009072">
    <property type="entry name" value="Histone-fold"/>
</dbReference>
<evidence type="ECO:0000259" key="5">
    <source>
        <dbReference type="Pfam" id="PF00808"/>
    </source>
</evidence>
<evidence type="ECO:0000256" key="2">
    <source>
        <dbReference type="ARBA" id="ARBA00023015"/>
    </source>
</evidence>
<dbReference type="GO" id="GO:0000978">
    <property type="term" value="F:RNA polymerase II cis-regulatory region sequence-specific DNA binding"/>
    <property type="evidence" value="ECO:0007669"/>
    <property type="project" value="TreeGrafter"/>
</dbReference>
<dbReference type="GO" id="GO:0046982">
    <property type="term" value="F:protein heterodimerization activity"/>
    <property type="evidence" value="ECO:0007669"/>
    <property type="project" value="InterPro"/>
</dbReference>
<dbReference type="PANTHER" id="PTHR11064:SF106">
    <property type="entry name" value="NUCLEAR TRANSCRIPTION FACTOR Y SUBUNIT B-5"/>
    <property type="match status" value="1"/>
</dbReference>
<dbReference type="PANTHER" id="PTHR11064">
    <property type="entry name" value="CCAAT-BINDING TRANSCRIPTION FACTOR-RELATED"/>
    <property type="match status" value="1"/>
</dbReference>
<keyword evidence="3" id="KW-0804">Transcription</keyword>
<dbReference type="OMA" id="QQRSENF"/>
<dbReference type="EnsemblPlants" id="Kaladp0065s0044.1.v1.1">
    <property type="protein sequence ID" value="Kaladp0065s0044.1.v1.1.CDS.1"/>
    <property type="gene ID" value="Kaladp0065s0044.v1.1"/>
</dbReference>
<keyword evidence="7" id="KW-1185">Reference proteome</keyword>
<dbReference type="SUPFAM" id="SSF47113">
    <property type="entry name" value="Histone-fold"/>
    <property type="match status" value="1"/>
</dbReference>
<dbReference type="Gramene" id="Kaladp0065s0044.1.v1.1">
    <property type="protein sequence ID" value="Kaladp0065s0044.1.v1.1.CDS.1"/>
    <property type="gene ID" value="Kaladp0065s0044.v1.1"/>
</dbReference>
<name>A0A7N0UF23_KALFE</name>
<evidence type="ECO:0000256" key="4">
    <source>
        <dbReference type="SAM" id="MobiDB-lite"/>
    </source>
</evidence>
<protein>
    <recommendedName>
        <fullName evidence="5">Transcription factor CBF/NF-Y/archaeal histone domain-containing protein</fullName>
    </recommendedName>
</protein>
<dbReference type="CDD" id="cd22907">
    <property type="entry name" value="HFD_NFYB"/>
    <property type="match status" value="1"/>
</dbReference>
<evidence type="ECO:0000256" key="3">
    <source>
        <dbReference type="ARBA" id="ARBA00023163"/>
    </source>
</evidence>
<dbReference type="InterPro" id="IPR027113">
    <property type="entry name" value="Transc_fact_NFYB/HAP3"/>
</dbReference>
<dbReference type="AlphaFoldDB" id="A0A7N0UF23"/>
<evidence type="ECO:0000256" key="1">
    <source>
        <dbReference type="ARBA" id="ARBA00009053"/>
    </source>
</evidence>
<comment type="similarity">
    <text evidence="1">Belongs to the NFYB/HAP3 subunit family.</text>
</comment>
<accession>A0A7N0UF23</accession>
<organism evidence="6 7">
    <name type="scientific">Kalanchoe fedtschenkoi</name>
    <name type="common">Lavender scallops</name>
    <name type="synonym">South American air plant</name>
    <dbReference type="NCBI Taxonomy" id="63787"/>
    <lineage>
        <taxon>Eukaryota</taxon>
        <taxon>Viridiplantae</taxon>
        <taxon>Streptophyta</taxon>
        <taxon>Embryophyta</taxon>
        <taxon>Tracheophyta</taxon>
        <taxon>Spermatophyta</taxon>
        <taxon>Magnoliopsida</taxon>
        <taxon>eudicotyledons</taxon>
        <taxon>Gunneridae</taxon>
        <taxon>Pentapetalae</taxon>
        <taxon>Saxifragales</taxon>
        <taxon>Crassulaceae</taxon>
        <taxon>Kalanchoe</taxon>
    </lineage>
</organism>
<dbReference type="InterPro" id="IPR003958">
    <property type="entry name" value="CBFA_NFYB_domain"/>
</dbReference>
<dbReference type="Gene3D" id="1.10.20.10">
    <property type="entry name" value="Histone, subunit A"/>
    <property type="match status" value="1"/>
</dbReference>